<dbReference type="CDD" id="cd02511">
    <property type="entry name" value="Beta4Glucosyltransferase"/>
    <property type="match status" value="1"/>
</dbReference>
<dbReference type="InterPro" id="IPR001173">
    <property type="entry name" value="Glyco_trans_2-like"/>
</dbReference>
<proteinExistence type="predicted"/>
<evidence type="ECO:0000313" key="2">
    <source>
        <dbReference type="EMBL" id="HIU94207.1"/>
    </source>
</evidence>
<dbReference type="SUPFAM" id="SSF53448">
    <property type="entry name" value="Nucleotide-diphospho-sugar transferases"/>
    <property type="match status" value="1"/>
</dbReference>
<dbReference type="Proteomes" id="UP000824128">
    <property type="component" value="Unassembled WGS sequence"/>
</dbReference>
<reference evidence="2" key="1">
    <citation type="submission" date="2020-10" db="EMBL/GenBank/DDBJ databases">
        <authorList>
            <person name="Gilroy R."/>
        </authorList>
    </citation>
    <scope>NUCLEOTIDE SEQUENCE</scope>
    <source>
        <strain evidence="2">ChiGjej2B2-16831</strain>
    </source>
</reference>
<dbReference type="Pfam" id="PF00535">
    <property type="entry name" value="Glycos_transf_2"/>
    <property type="match status" value="1"/>
</dbReference>
<dbReference type="AlphaFoldDB" id="A0A9D1N3Q5"/>
<protein>
    <submittedName>
        <fullName evidence="2">Glycosyltransferase family 2 protein</fullName>
    </submittedName>
</protein>
<organism evidence="2 3">
    <name type="scientific">Candidatus Aphodomorpha intestinavium</name>
    <dbReference type="NCBI Taxonomy" id="2840672"/>
    <lineage>
        <taxon>Bacteria</taxon>
        <taxon>Bacillati</taxon>
        <taxon>Bacillota</taxon>
        <taxon>Clostridia</taxon>
        <taxon>Eubacteriales</taxon>
        <taxon>Candidatus Aphodomorpha</taxon>
    </lineage>
</organism>
<reference evidence="2" key="2">
    <citation type="journal article" date="2021" name="PeerJ">
        <title>Extensive microbial diversity within the chicken gut microbiome revealed by metagenomics and culture.</title>
        <authorList>
            <person name="Gilroy R."/>
            <person name="Ravi A."/>
            <person name="Getino M."/>
            <person name="Pursley I."/>
            <person name="Horton D.L."/>
            <person name="Alikhan N.F."/>
            <person name="Baker D."/>
            <person name="Gharbi K."/>
            <person name="Hall N."/>
            <person name="Watson M."/>
            <person name="Adriaenssens E.M."/>
            <person name="Foster-Nyarko E."/>
            <person name="Jarju S."/>
            <person name="Secka A."/>
            <person name="Antonio M."/>
            <person name="Oren A."/>
            <person name="Chaudhuri R.R."/>
            <person name="La Ragione R."/>
            <person name="Hildebrand F."/>
            <person name="Pallen M.J."/>
        </authorList>
    </citation>
    <scope>NUCLEOTIDE SEQUENCE</scope>
    <source>
        <strain evidence="2">ChiGjej2B2-16831</strain>
    </source>
</reference>
<name>A0A9D1N3Q5_9FIRM</name>
<dbReference type="PANTHER" id="PTHR43630">
    <property type="entry name" value="POLY-BETA-1,6-N-ACETYL-D-GLUCOSAMINE SYNTHASE"/>
    <property type="match status" value="1"/>
</dbReference>
<dbReference type="EMBL" id="DVNZ01000113">
    <property type="protein sequence ID" value="HIU94207.1"/>
    <property type="molecule type" value="Genomic_DNA"/>
</dbReference>
<accession>A0A9D1N3Q5</accession>
<comment type="caution">
    <text evidence="2">The sequence shown here is derived from an EMBL/GenBank/DDBJ whole genome shotgun (WGS) entry which is preliminary data.</text>
</comment>
<dbReference type="InterPro" id="IPR029044">
    <property type="entry name" value="Nucleotide-diphossugar_trans"/>
</dbReference>
<sequence>MADLTAIILTRNEEANIARCIDSLRGFARRVVVVDSGSTDDTAAIARAHGAEVVEHPFTYYAAQFNWAIEHTGAATEWLLRLDADERFTPALCAECEALLSGAAADVTGVSMEADFYFLGRLLRHGGSKRRKIMIFRRGHGALEDRKRDAHTILLDGRYVRAKHRFEHHDVKDLGDYIARCNWYAIREKQDYLAYLAGADESVNTDAALQRTRKRKFGLYYRAPMFLRAWLWFVYKYIFCGGFLDGVPGLVYHFFECYWYRFLVDARIYEQRVCGGGEEPLTAFGQEARR</sequence>
<gene>
    <name evidence="2" type="ORF">IAD24_03525</name>
</gene>
<dbReference type="PANTHER" id="PTHR43630:SF2">
    <property type="entry name" value="GLYCOSYLTRANSFERASE"/>
    <property type="match status" value="1"/>
</dbReference>
<evidence type="ECO:0000313" key="3">
    <source>
        <dbReference type="Proteomes" id="UP000824128"/>
    </source>
</evidence>
<feature type="domain" description="Glycosyltransferase 2-like" evidence="1">
    <location>
        <begin position="6"/>
        <end position="125"/>
    </location>
</feature>
<evidence type="ECO:0000259" key="1">
    <source>
        <dbReference type="Pfam" id="PF00535"/>
    </source>
</evidence>
<dbReference type="Gene3D" id="3.90.550.10">
    <property type="entry name" value="Spore Coat Polysaccharide Biosynthesis Protein SpsA, Chain A"/>
    <property type="match status" value="1"/>
</dbReference>